<dbReference type="AlphaFoldDB" id="A0A183FR50"/>
<protein>
    <submittedName>
        <fullName evidence="4">DUF4440 domain-containing protein</fullName>
    </submittedName>
</protein>
<proteinExistence type="predicted"/>
<dbReference type="Pfam" id="PF14534">
    <property type="entry name" value="DUF4440"/>
    <property type="match status" value="1"/>
</dbReference>
<gene>
    <name evidence="2" type="ORF">HPBE_LOCUS10279</name>
</gene>
<feature type="domain" description="DUF4440" evidence="1">
    <location>
        <begin position="7"/>
        <end position="93"/>
    </location>
</feature>
<dbReference type="WBParaSite" id="HPBE_0001027801-mRNA-1">
    <property type="protein sequence ID" value="HPBE_0001027801-mRNA-1"/>
    <property type="gene ID" value="HPBE_0001027801"/>
</dbReference>
<dbReference type="Gene3D" id="3.10.450.50">
    <property type="match status" value="1"/>
</dbReference>
<evidence type="ECO:0000313" key="4">
    <source>
        <dbReference type="WBParaSite" id="HPBE_0001027801-mRNA-1"/>
    </source>
</evidence>
<dbReference type="InterPro" id="IPR027843">
    <property type="entry name" value="DUF4440"/>
</dbReference>
<reference evidence="2 3" key="1">
    <citation type="submission" date="2018-11" db="EMBL/GenBank/DDBJ databases">
        <authorList>
            <consortium name="Pathogen Informatics"/>
        </authorList>
    </citation>
    <scope>NUCLEOTIDE SEQUENCE [LARGE SCALE GENOMIC DNA]</scope>
</reference>
<dbReference type="InterPro" id="IPR032710">
    <property type="entry name" value="NTF2-like_dom_sf"/>
</dbReference>
<reference evidence="4" key="2">
    <citation type="submission" date="2019-09" db="UniProtKB">
        <authorList>
            <consortium name="WormBaseParasite"/>
        </authorList>
    </citation>
    <scope>IDENTIFICATION</scope>
</reference>
<dbReference type="SUPFAM" id="SSF54427">
    <property type="entry name" value="NTF2-like"/>
    <property type="match status" value="1"/>
</dbReference>
<dbReference type="PANTHER" id="PTHR31664:SF4">
    <property type="entry name" value="DUF4440 DOMAIN-CONTAINING PROTEIN"/>
    <property type="match status" value="1"/>
</dbReference>
<organism evidence="3 4">
    <name type="scientific">Heligmosomoides polygyrus</name>
    <name type="common">Parasitic roundworm</name>
    <dbReference type="NCBI Taxonomy" id="6339"/>
    <lineage>
        <taxon>Eukaryota</taxon>
        <taxon>Metazoa</taxon>
        <taxon>Ecdysozoa</taxon>
        <taxon>Nematoda</taxon>
        <taxon>Chromadorea</taxon>
        <taxon>Rhabditida</taxon>
        <taxon>Rhabditina</taxon>
        <taxon>Rhabditomorpha</taxon>
        <taxon>Strongyloidea</taxon>
        <taxon>Heligmosomidae</taxon>
        <taxon>Heligmosomoides</taxon>
    </lineage>
</organism>
<evidence type="ECO:0000313" key="3">
    <source>
        <dbReference type="Proteomes" id="UP000050761"/>
    </source>
</evidence>
<evidence type="ECO:0000259" key="1">
    <source>
        <dbReference type="Pfam" id="PF14534"/>
    </source>
</evidence>
<sequence>MAQLQVVAFYHPDGVLVEKGKECYHGRKAIKEMFLKFDSMAGKTVSKLHGTTYQMTPDYIIITSDYESTTEKMGVIKGKFSQIWKKENNTYLIYHDQFEML</sequence>
<dbReference type="Proteomes" id="UP000050761">
    <property type="component" value="Unassembled WGS sequence"/>
</dbReference>
<dbReference type="OrthoDB" id="5793381at2759"/>
<dbReference type="PANTHER" id="PTHR31664">
    <property type="entry name" value="PROTEIN CBG16427"/>
    <property type="match status" value="1"/>
</dbReference>
<accession>A0A183FR50</accession>
<evidence type="ECO:0000313" key="2">
    <source>
        <dbReference type="EMBL" id="VDO84456.1"/>
    </source>
</evidence>
<name>A0A183FR50_HELPZ</name>
<keyword evidence="3" id="KW-1185">Reference proteome</keyword>
<accession>A0A3P7Y9N1</accession>
<dbReference type="EMBL" id="UZAH01026710">
    <property type="protein sequence ID" value="VDO84456.1"/>
    <property type="molecule type" value="Genomic_DNA"/>
</dbReference>